<evidence type="ECO:0000313" key="2">
    <source>
        <dbReference type="Proteomes" id="UP000887116"/>
    </source>
</evidence>
<gene>
    <name evidence="1" type="ORF">TNCT_546321</name>
</gene>
<protein>
    <submittedName>
        <fullName evidence="1">Uncharacterized protein</fullName>
    </submittedName>
</protein>
<comment type="caution">
    <text evidence="1">The sequence shown here is derived from an EMBL/GenBank/DDBJ whole genome shotgun (WGS) entry which is preliminary data.</text>
</comment>
<organism evidence="1 2">
    <name type="scientific">Trichonephila clavata</name>
    <name type="common">Joro spider</name>
    <name type="synonym">Nephila clavata</name>
    <dbReference type="NCBI Taxonomy" id="2740835"/>
    <lineage>
        <taxon>Eukaryota</taxon>
        <taxon>Metazoa</taxon>
        <taxon>Ecdysozoa</taxon>
        <taxon>Arthropoda</taxon>
        <taxon>Chelicerata</taxon>
        <taxon>Arachnida</taxon>
        <taxon>Araneae</taxon>
        <taxon>Araneomorphae</taxon>
        <taxon>Entelegynae</taxon>
        <taxon>Araneoidea</taxon>
        <taxon>Nephilidae</taxon>
        <taxon>Trichonephila</taxon>
    </lineage>
</organism>
<dbReference type="Proteomes" id="UP000887116">
    <property type="component" value="Unassembled WGS sequence"/>
</dbReference>
<keyword evidence="2" id="KW-1185">Reference proteome</keyword>
<accession>A0A8X6G725</accession>
<dbReference type="AlphaFoldDB" id="A0A8X6G725"/>
<name>A0A8X6G725_TRICU</name>
<dbReference type="EMBL" id="BMAO01014969">
    <property type="protein sequence ID" value="GFQ98410.1"/>
    <property type="molecule type" value="Genomic_DNA"/>
</dbReference>
<proteinExistence type="predicted"/>
<reference evidence="1" key="1">
    <citation type="submission" date="2020-07" db="EMBL/GenBank/DDBJ databases">
        <title>Multicomponent nature underlies the extraordinary mechanical properties of spider dragline silk.</title>
        <authorList>
            <person name="Kono N."/>
            <person name="Nakamura H."/>
            <person name="Mori M."/>
            <person name="Yoshida Y."/>
            <person name="Ohtoshi R."/>
            <person name="Malay A.D."/>
            <person name="Moran D.A.P."/>
            <person name="Tomita M."/>
            <person name="Numata K."/>
            <person name="Arakawa K."/>
        </authorList>
    </citation>
    <scope>NUCLEOTIDE SEQUENCE</scope>
</reference>
<evidence type="ECO:0000313" key="1">
    <source>
        <dbReference type="EMBL" id="GFQ98410.1"/>
    </source>
</evidence>
<sequence length="188" mass="20813">MYMHLTYTGYAPKVPAMLFILYLETLAGGTEFRAEKLVGDLSFETRPVSVNCGQLLKQGHALPRGIYCTLVVPKNEPPVPSLASMPSSFRVLLILGNKRKSTSARPRLYGGWESVATPFLASNLGTVSAVWRGALSGCTIQLSQRLSLLENPPLKYDEWLLCVLTLLCNLSSVLVQNLMHFLHRVIHL</sequence>